<feature type="coiled-coil region" evidence="1">
    <location>
        <begin position="84"/>
        <end position="160"/>
    </location>
</feature>
<comment type="caution">
    <text evidence="4">The sequence shown here is derived from an EMBL/GenBank/DDBJ whole genome shotgun (WGS) entry which is preliminary data.</text>
</comment>
<dbReference type="Proteomes" id="UP000625210">
    <property type="component" value="Unassembled WGS sequence"/>
</dbReference>
<reference evidence="4" key="1">
    <citation type="journal article" date="2014" name="Int. J. Syst. Evol. Microbiol.">
        <title>Complete genome sequence of Corynebacterium casei LMG S-19264T (=DSM 44701T), isolated from a smear-ripened cheese.</title>
        <authorList>
            <consortium name="US DOE Joint Genome Institute (JGI-PGF)"/>
            <person name="Walter F."/>
            <person name="Albersmeier A."/>
            <person name="Kalinowski J."/>
            <person name="Ruckert C."/>
        </authorList>
    </citation>
    <scope>NUCLEOTIDE SEQUENCE</scope>
    <source>
        <strain evidence="4">CGMCC 1.15179</strain>
    </source>
</reference>
<dbReference type="Gene3D" id="1.10.10.60">
    <property type="entry name" value="Homeodomain-like"/>
    <property type="match status" value="1"/>
</dbReference>
<gene>
    <name evidence="4" type="ORF">GCM10011571_22480</name>
</gene>
<evidence type="ECO:0000313" key="4">
    <source>
        <dbReference type="EMBL" id="GGE20035.1"/>
    </source>
</evidence>
<evidence type="ECO:0000259" key="2">
    <source>
        <dbReference type="PROSITE" id="PS50090"/>
    </source>
</evidence>
<accession>A0A8J2YCZ3</accession>
<dbReference type="PROSITE" id="PS50090">
    <property type="entry name" value="MYB_LIKE"/>
    <property type="match status" value="1"/>
</dbReference>
<proteinExistence type="predicted"/>
<keyword evidence="1" id="KW-0175">Coiled coil</keyword>
<sequence length="198" mass="23058">MKGRRWTEEEDRLLAEVVLQAVHEGRNQLEAFEVVGKKIGRTPGACGFRWNAVVRKREAEAFRKAKKQRIASQLNKKRGGSQNLREVIRQLQAYNNEYRNFQESLNKMERRLKEKDWEYRQVSEEHARLSAEWEAIYQIRAELKERYASLLKLLQSAQQAGSGEAVQKLDASGLSFIKERAEDDECGSEVDTNQERET</sequence>
<keyword evidence="5" id="KW-1185">Reference proteome</keyword>
<name>A0A8J2YCZ3_9BACL</name>
<dbReference type="GO" id="GO:0003677">
    <property type="term" value="F:DNA binding"/>
    <property type="evidence" value="ECO:0007669"/>
    <property type="project" value="UniProtKB-KW"/>
</dbReference>
<dbReference type="Pfam" id="PF13921">
    <property type="entry name" value="Myb_DNA-bind_6"/>
    <property type="match status" value="1"/>
</dbReference>
<dbReference type="RefSeq" id="WP_188647983.1">
    <property type="nucleotide sequence ID" value="NZ_BMHQ01000007.1"/>
</dbReference>
<dbReference type="InterPro" id="IPR001005">
    <property type="entry name" value="SANT/Myb"/>
</dbReference>
<dbReference type="PANTHER" id="PTHR41302">
    <property type="entry name" value="PRESPORE-SPECIFIC TRANSCRIPTIONAL REGULATOR RSFA-RELATED"/>
    <property type="match status" value="1"/>
</dbReference>
<organism evidence="4 5">
    <name type="scientific">Marinithermofilum abyssi</name>
    <dbReference type="NCBI Taxonomy" id="1571185"/>
    <lineage>
        <taxon>Bacteria</taxon>
        <taxon>Bacillati</taxon>
        <taxon>Bacillota</taxon>
        <taxon>Bacilli</taxon>
        <taxon>Bacillales</taxon>
        <taxon>Thermoactinomycetaceae</taxon>
        <taxon>Marinithermofilum</taxon>
    </lineage>
</organism>
<dbReference type="SUPFAM" id="SSF46689">
    <property type="entry name" value="Homeodomain-like"/>
    <property type="match status" value="1"/>
</dbReference>
<evidence type="ECO:0000256" key="1">
    <source>
        <dbReference type="SAM" id="Coils"/>
    </source>
</evidence>
<evidence type="ECO:0000313" key="5">
    <source>
        <dbReference type="Proteomes" id="UP000625210"/>
    </source>
</evidence>
<dbReference type="PANTHER" id="PTHR41302:SF2">
    <property type="entry name" value="PRESPORE SPECIFIC TRANSCRIPTIONAL ACTIVATOR RSFA"/>
    <property type="match status" value="1"/>
</dbReference>
<evidence type="ECO:0000259" key="3">
    <source>
        <dbReference type="PROSITE" id="PS51294"/>
    </source>
</evidence>
<dbReference type="EMBL" id="BMHQ01000007">
    <property type="protein sequence ID" value="GGE20035.1"/>
    <property type="molecule type" value="Genomic_DNA"/>
</dbReference>
<dbReference type="InterPro" id="IPR017930">
    <property type="entry name" value="Myb_dom"/>
</dbReference>
<dbReference type="InterPro" id="IPR009057">
    <property type="entry name" value="Homeodomain-like_sf"/>
</dbReference>
<feature type="domain" description="HTH myb-type" evidence="3">
    <location>
        <begin position="1"/>
        <end position="58"/>
    </location>
</feature>
<protein>
    <submittedName>
        <fullName evidence="4">DNA-binding protein</fullName>
    </submittedName>
</protein>
<keyword evidence="4" id="KW-0238">DNA-binding</keyword>
<feature type="domain" description="Myb-like" evidence="2">
    <location>
        <begin position="1"/>
        <end position="54"/>
    </location>
</feature>
<reference evidence="4" key="2">
    <citation type="submission" date="2020-09" db="EMBL/GenBank/DDBJ databases">
        <authorList>
            <person name="Sun Q."/>
            <person name="Zhou Y."/>
        </authorList>
    </citation>
    <scope>NUCLEOTIDE SEQUENCE</scope>
    <source>
        <strain evidence="4">CGMCC 1.15179</strain>
    </source>
</reference>
<dbReference type="AlphaFoldDB" id="A0A8J2YCZ3"/>
<dbReference type="SMART" id="SM00717">
    <property type="entry name" value="SANT"/>
    <property type="match status" value="1"/>
</dbReference>
<dbReference type="PROSITE" id="PS51294">
    <property type="entry name" value="HTH_MYB"/>
    <property type="match status" value="1"/>
</dbReference>
<dbReference type="InterPro" id="IPR014243">
    <property type="entry name" value="RsfA-like"/>
</dbReference>